<dbReference type="EMBL" id="CP048104">
    <property type="protein sequence ID" value="QKG85640.1"/>
    <property type="molecule type" value="Genomic_DNA"/>
</dbReference>
<dbReference type="InterPro" id="IPR001867">
    <property type="entry name" value="OmpR/PhoB-type_DNA-bd"/>
</dbReference>
<dbReference type="Proteomes" id="UP000503088">
    <property type="component" value="Chromosome"/>
</dbReference>
<evidence type="ECO:0000256" key="6">
    <source>
        <dbReference type="PROSITE-ProRule" id="PRU00169"/>
    </source>
</evidence>
<feature type="domain" description="Response regulatory" evidence="8">
    <location>
        <begin position="5"/>
        <end position="118"/>
    </location>
</feature>
<dbReference type="SMART" id="SM00448">
    <property type="entry name" value="REC"/>
    <property type="match status" value="1"/>
</dbReference>
<dbReference type="SMART" id="SM00862">
    <property type="entry name" value="Trans_reg_C"/>
    <property type="match status" value="1"/>
</dbReference>
<dbReference type="KEGG" id="kpul:GXN76_15090"/>
<dbReference type="FunFam" id="3.40.50.2300:FF:000001">
    <property type="entry name" value="DNA-binding response regulator PhoB"/>
    <property type="match status" value="1"/>
</dbReference>
<dbReference type="AlphaFoldDB" id="A0A7D3Y1V5"/>
<dbReference type="Gene3D" id="6.10.250.690">
    <property type="match status" value="1"/>
</dbReference>
<keyword evidence="4 7" id="KW-0238">DNA-binding</keyword>
<dbReference type="InterPro" id="IPR039420">
    <property type="entry name" value="WalR-like"/>
</dbReference>
<reference evidence="10 11" key="1">
    <citation type="submission" date="2020-01" db="EMBL/GenBank/DDBJ databases">
        <authorList>
            <person name="Gulvik C.A."/>
            <person name="Batra D.G."/>
        </authorList>
    </citation>
    <scope>NUCLEOTIDE SEQUENCE [LARGE SCALE GENOMIC DNA]</scope>
    <source>
        <strain evidence="10 11">W9323</strain>
    </source>
</reference>
<keyword evidence="3" id="KW-0805">Transcription regulation</keyword>
<evidence type="ECO:0000256" key="7">
    <source>
        <dbReference type="PROSITE-ProRule" id="PRU01091"/>
    </source>
</evidence>
<dbReference type="CDD" id="cd00383">
    <property type="entry name" value="trans_reg_C"/>
    <property type="match status" value="1"/>
</dbReference>
<dbReference type="InterPro" id="IPR011006">
    <property type="entry name" value="CheY-like_superfamily"/>
</dbReference>
<feature type="domain" description="OmpR/PhoB-type" evidence="9">
    <location>
        <begin position="134"/>
        <end position="230"/>
    </location>
</feature>
<dbReference type="Pfam" id="PF00486">
    <property type="entry name" value="Trans_reg_C"/>
    <property type="match status" value="1"/>
</dbReference>
<dbReference type="GO" id="GO:0005829">
    <property type="term" value="C:cytosol"/>
    <property type="evidence" value="ECO:0007669"/>
    <property type="project" value="TreeGrafter"/>
</dbReference>
<dbReference type="Gene3D" id="3.40.50.2300">
    <property type="match status" value="1"/>
</dbReference>
<evidence type="ECO:0000313" key="10">
    <source>
        <dbReference type="EMBL" id="QKG85640.1"/>
    </source>
</evidence>
<dbReference type="SUPFAM" id="SSF52172">
    <property type="entry name" value="CheY-like"/>
    <property type="match status" value="1"/>
</dbReference>
<evidence type="ECO:0000259" key="9">
    <source>
        <dbReference type="PROSITE" id="PS51755"/>
    </source>
</evidence>
<dbReference type="PANTHER" id="PTHR48111">
    <property type="entry name" value="REGULATOR OF RPOS"/>
    <property type="match status" value="1"/>
</dbReference>
<proteinExistence type="predicted"/>
<dbReference type="InterPro" id="IPR036388">
    <property type="entry name" value="WH-like_DNA-bd_sf"/>
</dbReference>
<dbReference type="GO" id="GO:0000976">
    <property type="term" value="F:transcription cis-regulatory region binding"/>
    <property type="evidence" value="ECO:0007669"/>
    <property type="project" value="TreeGrafter"/>
</dbReference>
<keyword evidence="5" id="KW-0804">Transcription</keyword>
<evidence type="ECO:0000256" key="3">
    <source>
        <dbReference type="ARBA" id="ARBA00023015"/>
    </source>
</evidence>
<dbReference type="PANTHER" id="PTHR48111:SF4">
    <property type="entry name" value="DNA-BINDING DUAL TRANSCRIPTIONAL REGULATOR OMPR"/>
    <property type="match status" value="1"/>
</dbReference>
<evidence type="ECO:0000313" key="11">
    <source>
        <dbReference type="Proteomes" id="UP000503088"/>
    </source>
</evidence>
<dbReference type="InterPro" id="IPR001789">
    <property type="entry name" value="Sig_transdc_resp-reg_receiver"/>
</dbReference>
<organism evidence="10 11">
    <name type="scientific">Kroppenstedtia pulmonis</name>
    <dbReference type="NCBI Taxonomy" id="1380685"/>
    <lineage>
        <taxon>Bacteria</taxon>
        <taxon>Bacillati</taxon>
        <taxon>Bacillota</taxon>
        <taxon>Bacilli</taxon>
        <taxon>Bacillales</taxon>
        <taxon>Thermoactinomycetaceae</taxon>
        <taxon>Kroppenstedtia</taxon>
    </lineage>
</organism>
<evidence type="ECO:0000256" key="2">
    <source>
        <dbReference type="ARBA" id="ARBA00023012"/>
    </source>
</evidence>
<keyword evidence="1 6" id="KW-0597">Phosphoprotein</keyword>
<evidence type="ECO:0000256" key="1">
    <source>
        <dbReference type="ARBA" id="ARBA00022553"/>
    </source>
</evidence>
<protein>
    <submittedName>
        <fullName evidence="10">Response regulator transcription factor</fullName>
    </submittedName>
</protein>
<accession>A0A7D3Y1V5</accession>
<dbReference type="CDD" id="cd17574">
    <property type="entry name" value="REC_OmpR"/>
    <property type="match status" value="1"/>
</dbReference>
<dbReference type="GO" id="GO:0006355">
    <property type="term" value="P:regulation of DNA-templated transcription"/>
    <property type="evidence" value="ECO:0007669"/>
    <property type="project" value="InterPro"/>
</dbReference>
<dbReference type="Gene3D" id="1.10.10.10">
    <property type="entry name" value="Winged helix-like DNA-binding domain superfamily/Winged helix DNA-binding domain"/>
    <property type="match status" value="1"/>
</dbReference>
<gene>
    <name evidence="10" type="ORF">GXN76_15090</name>
</gene>
<keyword evidence="11" id="KW-1185">Reference proteome</keyword>
<dbReference type="GO" id="GO:0032993">
    <property type="term" value="C:protein-DNA complex"/>
    <property type="evidence" value="ECO:0007669"/>
    <property type="project" value="TreeGrafter"/>
</dbReference>
<sequence>MIVSHILLVEDEEKLAQLISEQLRLEGHRVSVASDGKEGYRKWEREQPDLVILDWMLPQLDGVEVCRKIRETSIVPVMMLTAKGNEMEKVWGLEVGADDYMTKPFSTWELKARVRALLRRAAFGQEGKEPSIGNSVLSFSFIQLDKEKREVKLEGRLLVLTPKEYELLELFLTHPGRVYSRAYLMDRIWQSGYLENDRTVDTQISRLRKKFGPYEKTIQTVWGTGYKFNPGDGSDT</sequence>
<keyword evidence="2" id="KW-0902">Two-component regulatory system</keyword>
<dbReference type="GO" id="GO:0000156">
    <property type="term" value="F:phosphorelay response regulator activity"/>
    <property type="evidence" value="ECO:0007669"/>
    <property type="project" value="TreeGrafter"/>
</dbReference>
<dbReference type="PROSITE" id="PS50110">
    <property type="entry name" value="RESPONSE_REGULATORY"/>
    <property type="match status" value="1"/>
</dbReference>
<dbReference type="InterPro" id="IPR016032">
    <property type="entry name" value="Sig_transdc_resp-reg_C-effctor"/>
</dbReference>
<evidence type="ECO:0000259" key="8">
    <source>
        <dbReference type="PROSITE" id="PS50110"/>
    </source>
</evidence>
<dbReference type="PROSITE" id="PS51755">
    <property type="entry name" value="OMPR_PHOB"/>
    <property type="match status" value="1"/>
</dbReference>
<dbReference type="SUPFAM" id="SSF46894">
    <property type="entry name" value="C-terminal effector domain of the bipartite response regulators"/>
    <property type="match status" value="1"/>
</dbReference>
<evidence type="ECO:0000256" key="4">
    <source>
        <dbReference type="ARBA" id="ARBA00023125"/>
    </source>
</evidence>
<evidence type="ECO:0000256" key="5">
    <source>
        <dbReference type="ARBA" id="ARBA00023163"/>
    </source>
</evidence>
<dbReference type="Pfam" id="PF00072">
    <property type="entry name" value="Response_reg"/>
    <property type="match status" value="1"/>
</dbReference>
<feature type="modified residue" description="4-aspartylphosphate" evidence="6">
    <location>
        <position position="54"/>
    </location>
</feature>
<name>A0A7D3Y1V5_9BACL</name>
<feature type="DNA-binding region" description="OmpR/PhoB-type" evidence="7">
    <location>
        <begin position="134"/>
        <end position="230"/>
    </location>
</feature>